<evidence type="ECO:0000313" key="2">
    <source>
        <dbReference type="Proteomes" id="UP000307461"/>
    </source>
</evidence>
<name>A0A482MSZ3_9CAUD</name>
<dbReference type="Proteomes" id="UP000307461">
    <property type="component" value="Segment"/>
</dbReference>
<protein>
    <submittedName>
        <fullName evidence="1">Uncharacterized protein</fullName>
    </submittedName>
</protein>
<dbReference type="EMBL" id="MK373772">
    <property type="protein sequence ID" value="QBQ76694.1"/>
    <property type="molecule type" value="Genomic_DNA"/>
</dbReference>
<evidence type="ECO:0000313" key="1">
    <source>
        <dbReference type="EMBL" id="QBQ76694.1"/>
    </source>
</evidence>
<sequence length="134" mass="15182">MPHPNQLKGAPGYRRYTSIPAAIKAARVRYQSTGRHYGIVQTADGEMAVRVHRPDSTLKFMWSTRTCADDMRHAVNECLNYSSVRLSFTTTGVYLIAPNVEMFKLADQEGDREQWTNDVMDLFLTCSIKGTNYA</sequence>
<accession>A0A482MSZ3</accession>
<gene>
    <name evidence="1" type="ORF">PTXU04_00080</name>
</gene>
<keyword evidence="2" id="KW-1185">Reference proteome</keyword>
<reference evidence="1 2" key="1">
    <citation type="submission" date="2019-01" db="EMBL/GenBank/DDBJ databases">
        <title>Still something new to discover - new insights into E. coli phage diversity and taxonomy.</title>
        <authorList>
            <person name="Korf I.H.E."/>
            <person name="Adriaennsens E."/>
            <person name="Dreiseikelmann B."/>
            <person name="Kropinski A."/>
            <person name="Nimtz M."/>
            <person name="Meier-Kolthoff J.P."/>
            <person name="Rohde M."/>
            <person name="van Raaij M."/>
            <person name="Wittmann J."/>
        </authorList>
    </citation>
    <scope>NUCLEOTIDE SEQUENCE [LARGE SCALE GENOMIC DNA]</scope>
</reference>
<organism evidence="1 2">
    <name type="scientific">Escherichia phage PTXU04</name>
    <dbReference type="NCBI Taxonomy" id="2508206"/>
    <lineage>
        <taxon>Viruses</taxon>
        <taxon>Duplodnaviria</taxon>
        <taxon>Heunggongvirae</taxon>
        <taxon>Uroviricota</taxon>
        <taxon>Caudoviricetes</taxon>
        <taxon>Xuquatrovirus</taxon>
        <taxon>Xuquatrovirus PTXU04</taxon>
    </lineage>
</organism>
<proteinExistence type="predicted"/>